<evidence type="ECO:0000256" key="3">
    <source>
        <dbReference type="ARBA" id="ARBA00022741"/>
    </source>
</evidence>
<dbReference type="AlphaFoldDB" id="N2B7Y8"/>
<dbReference type="InterPro" id="IPR003439">
    <property type="entry name" value="ABC_transporter-like_ATP-bd"/>
</dbReference>
<feature type="domain" description="ABC transporter" evidence="5">
    <location>
        <begin position="20"/>
        <end position="48"/>
    </location>
</feature>
<keyword evidence="4" id="KW-0067">ATP-binding</keyword>
<dbReference type="PANTHER" id="PTHR42711:SF5">
    <property type="entry name" value="ABC TRANSPORTER ATP-BINDING PROTEIN NATA"/>
    <property type="match status" value="1"/>
</dbReference>
<evidence type="ECO:0000256" key="4">
    <source>
        <dbReference type="ARBA" id="ARBA00022840"/>
    </source>
</evidence>
<dbReference type="STRING" id="1235802.C823_00884"/>
<dbReference type="Gene3D" id="3.40.50.300">
    <property type="entry name" value="P-loop containing nucleotide triphosphate hydrolases"/>
    <property type="match status" value="1"/>
</dbReference>
<evidence type="ECO:0000313" key="6">
    <source>
        <dbReference type="EMBL" id="EMZ36516.1"/>
    </source>
</evidence>
<reference evidence="6 7" key="1">
    <citation type="journal article" date="2014" name="Genome Announc.">
        <title>Draft genome sequences of the altered schaedler flora, a defined bacterial community from gnotobiotic mice.</title>
        <authorList>
            <person name="Wannemuehler M.J."/>
            <person name="Overstreet A.M."/>
            <person name="Ward D.V."/>
            <person name="Phillips G.J."/>
        </authorList>
    </citation>
    <scope>NUCLEOTIDE SEQUENCE [LARGE SCALE GENOMIC DNA]</scope>
    <source>
        <strain evidence="6 7">ASF492</strain>
    </source>
</reference>
<dbReference type="PANTHER" id="PTHR42711">
    <property type="entry name" value="ABC TRANSPORTER ATP-BINDING PROTEIN"/>
    <property type="match status" value="1"/>
</dbReference>
<sequence length="58" mass="6658">MKNIIEIKNLYKQFDKFVAVNKISFTVKQGELFAFLGTNGAGKSTVYDVKTNYRYICV</sequence>
<dbReference type="InterPro" id="IPR027417">
    <property type="entry name" value="P-loop_NTPase"/>
</dbReference>
<keyword evidence="3" id="KW-0547">Nucleotide-binding</keyword>
<dbReference type="InterPro" id="IPR050763">
    <property type="entry name" value="ABC_transporter_ATP-binding"/>
</dbReference>
<evidence type="ECO:0000256" key="1">
    <source>
        <dbReference type="ARBA" id="ARBA00005417"/>
    </source>
</evidence>
<keyword evidence="2" id="KW-0813">Transport</keyword>
<evidence type="ECO:0000313" key="7">
    <source>
        <dbReference type="Proteomes" id="UP000012589"/>
    </source>
</evidence>
<evidence type="ECO:0000259" key="5">
    <source>
        <dbReference type="Pfam" id="PF00005"/>
    </source>
</evidence>
<dbReference type="HOGENOM" id="CLU_000604_1_15_9"/>
<dbReference type="EMBL" id="AQFT01000023">
    <property type="protein sequence ID" value="EMZ36516.1"/>
    <property type="molecule type" value="Genomic_DNA"/>
</dbReference>
<dbReference type="SUPFAM" id="SSF52540">
    <property type="entry name" value="P-loop containing nucleoside triphosphate hydrolases"/>
    <property type="match status" value="1"/>
</dbReference>
<gene>
    <name evidence="6" type="ORF">C823_00884</name>
</gene>
<comment type="caution">
    <text evidence="6">The sequence shown here is derived from an EMBL/GenBank/DDBJ whole genome shotgun (WGS) entry which is preliminary data.</text>
</comment>
<proteinExistence type="inferred from homology"/>
<dbReference type="Pfam" id="PF00005">
    <property type="entry name" value="ABC_tran"/>
    <property type="match status" value="1"/>
</dbReference>
<dbReference type="eggNOG" id="COG1131">
    <property type="taxonomic scope" value="Bacteria"/>
</dbReference>
<dbReference type="GO" id="GO:0016887">
    <property type="term" value="F:ATP hydrolysis activity"/>
    <property type="evidence" value="ECO:0007669"/>
    <property type="project" value="InterPro"/>
</dbReference>
<protein>
    <recommendedName>
        <fullName evidence="5">ABC transporter domain-containing protein</fullName>
    </recommendedName>
</protein>
<accession>N2B7Y8</accession>
<dbReference type="PATRIC" id="fig|1235802.3.peg.951"/>
<dbReference type="OrthoDB" id="9804819at2"/>
<dbReference type="Proteomes" id="UP000012589">
    <property type="component" value="Unassembled WGS sequence"/>
</dbReference>
<organism evidence="6 7">
    <name type="scientific">Eubacterium plexicaudatum ASF492</name>
    <dbReference type="NCBI Taxonomy" id="1235802"/>
    <lineage>
        <taxon>Bacteria</taxon>
        <taxon>Bacillati</taxon>
        <taxon>Bacillota</taxon>
        <taxon>Clostridia</taxon>
        <taxon>Eubacteriales</taxon>
        <taxon>Eubacteriaceae</taxon>
        <taxon>Eubacterium</taxon>
    </lineage>
</organism>
<keyword evidence="7" id="KW-1185">Reference proteome</keyword>
<evidence type="ECO:0000256" key="2">
    <source>
        <dbReference type="ARBA" id="ARBA00022448"/>
    </source>
</evidence>
<comment type="similarity">
    <text evidence="1">Belongs to the ABC transporter superfamily.</text>
</comment>
<dbReference type="GO" id="GO:0005524">
    <property type="term" value="F:ATP binding"/>
    <property type="evidence" value="ECO:0007669"/>
    <property type="project" value="UniProtKB-KW"/>
</dbReference>
<name>N2B7Y8_9FIRM</name>